<dbReference type="Proteomes" id="UP000808038">
    <property type="component" value="Unassembled WGS sequence"/>
</dbReference>
<dbReference type="AlphaFoldDB" id="A0A0R2FEX8"/>
<dbReference type="GeneID" id="57979920"/>
<dbReference type="EMBL" id="JAAOCX010000003">
    <property type="protein sequence ID" value="MBJ7632086.1"/>
    <property type="molecule type" value="Genomic_DNA"/>
</dbReference>
<evidence type="ECO:0000313" key="2">
    <source>
        <dbReference type="EMBL" id="MBJ7638231.1"/>
    </source>
</evidence>
<evidence type="ECO:0000313" key="1">
    <source>
        <dbReference type="EMBL" id="MBJ7632086.1"/>
    </source>
</evidence>
<name>A0A0R2FEX8_WEICO</name>
<organism evidence="2 3">
    <name type="scientific">Weissella confusa</name>
    <name type="common">Lactobacillus confusus</name>
    <dbReference type="NCBI Taxonomy" id="1583"/>
    <lineage>
        <taxon>Bacteria</taxon>
        <taxon>Bacillati</taxon>
        <taxon>Bacillota</taxon>
        <taxon>Bacilli</taxon>
        <taxon>Lactobacillales</taxon>
        <taxon>Lactobacillaceae</taxon>
        <taxon>Weissella</taxon>
    </lineage>
</organism>
<reference evidence="2" key="1">
    <citation type="submission" date="2020-02" db="EMBL/GenBank/DDBJ databases">
        <authorList>
            <person name="Fontana A."/>
            <person name="Patrone V."/>
            <person name="Morelli L."/>
        </authorList>
    </citation>
    <scope>NUCLEOTIDE SEQUENCE</scope>
    <source>
        <strain evidence="1">CCUG 30943</strain>
        <strain evidence="2">CCUG 43002</strain>
    </source>
</reference>
<dbReference type="RefSeq" id="WP_003607833.1">
    <property type="nucleotide sequence ID" value="NZ_ALXH01000143.1"/>
</dbReference>
<reference evidence="2 3" key="2">
    <citation type="journal article" date="2021" name="Int. J. Food Microbiol.">
        <title>Safety demonstration of a microbial species for use in the food chain: Weissella confusa.</title>
        <authorList>
            <person name="Bourdichon F."/>
            <person name="Patrone V."/>
            <person name="Fontana A."/>
            <person name="Milani G."/>
            <person name="Morelli L."/>
        </authorList>
    </citation>
    <scope>NUCLEOTIDE SEQUENCE [LARGE SCALE GENOMIC DNA]</scope>
    <source>
        <strain evidence="1">CCUG 30943</strain>
        <strain evidence="2 3">CCUG 43002</strain>
    </source>
</reference>
<accession>A0A0R2FEX8</accession>
<gene>
    <name evidence="2" type="ORF">HAU20_02355</name>
    <name evidence="1" type="ORF">HAU43_03070</name>
</gene>
<keyword evidence="3" id="KW-1185">Reference proteome</keyword>
<sequence length="51" mass="5868">MALVGTKAWAKQQLRANGIRLIARDKGMIRLQNSKTRSLYRELELRGLLTK</sequence>
<dbReference type="EMBL" id="JAAOCP010000002">
    <property type="protein sequence ID" value="MBJ7638231.1"/>
    <property type="molecule type" value="Genomic_DNA"/>
</dbReference>
<evidence type="ECO:0000313" key="3">
    <source>
        <dbReference type="Proteomes" id="UP000728106"/>
    </source>
</evidence>
<dbReference type="Proteomes" id="UP000728106">
    <property type="component" value="Unassembled WGS sequence"/>
</dbReference>
<protein>
    <submittedName>
        <fullName evidence="2">Uncharacterized protein</fullName>
    </submittedName>
</protein>
<proteinExistence type="predicted"/>
<comment type="caution">
    <text evidence="2">The sequence shown here is derived from an EMBL/GenBank/DDBJ whole genome shotgun (WGS) entry which is preliminary data.</text>
</comment>